<evidence type="ECO:0000313" key="2">
    <source>
        <dbReference type="Proteomes" id="UP000272025"/>
    </source>
</evidence>
<gene>
    <name evidence="1" type="ORF">SODALDRAFT_357555</name>
</gene>
<dbReference type="EMBL" id="ML119052">
    <property type="protein sequence ID" value="ROT41503.1"/>
    <property type="molecule type" value="Genomic_DNA"/>
</dbReference>
<reference evidence="1 2" key="1">
    <citation type="journal article" date="2018" name="Mol. Ecol.">
        <title>The obligate alkalophilic soda-lake fungus Sodiomyces alkalinus has shifted to a protein diet.</title>
        <authorList>
            <person name="Grum-Grzhimaylo A.A."/>
            <person name="Falkoski D.L."/>
            <person name="van den Heuvel J."/>
            <person name="Valero-Jimenez C.A."/>
            <person name="Min B."/>
            <person name="Choi I.G."/>
            <person name="Lipzen A."/>
            <person name="Daum C.G."/>
            <person name="Aanen D.K."/>
            <person name="Tsang A."/>
            <person name="Henrissat B."/>
            <person name="Bilanenko E.N."/>
            <person name="de Vries R.P."/>
            <person name="van Kan J.A.L."/>
            <person name="Grigoriev I.V."/>
            <person name="Debets A.J.M."/>
        </authorList>
    </citation>
    <scope>NUCLEOTIDE SEQUENCE [LARGE SCALE GENOMIC DNA]</scope>
    <source>
        <strain evidence="1 2">F11</strain>
    </source>
</reference>
<dbReference type="GeneID" id="39582491"/>
<proteinExistence type="predicted"/>
<accession>A0A3N2Q417</accession>
<organism evidence="1 2">
    <name type="scientific">Sodiomyces alkalinus (strain CBS 110278 / VKM F-3762 / F11)</name>
    <name type="common">Alkaliphilic filamentous fungus</name>
    <dbReference type="NCBI Taxonomy" id="1314773"/>
    <lineage>
        <taxon>Eukaryota</taxon>
        <taxon>Fungi</taxon>
        <taxon>Dikarya</taxon>
        <taxon>Ascomycota</taxon>
        <taxon>Pezizomycotina</taxon>
        <taxon>Sordariomycetes</taxon>
        <taxon>Hypocreomycetidae</taxon>
        <taxon>Glomerellales</taxon>
        <taxon>Plectosphaerellaceae</taxon>
        <taxon>Sodiomyces</taxon>
    </lineage>
</organism>
<sequence>MGDFEVQDPTSFFQISGNVKRKARSQFSFGFFFLRGAAVPLPIGLSRWLDFWIGKIIMDSYMSMVASH</sequence>
<dbReference type="Proteomes" id="UP000272025">
    <property type="component" value="Unassembled WGS sequence"/>
</dbReference>
<evidence type="ECO:0000313" key="1">
    <source>
        <dbReference type="EMBL" id="ROT41503.1"/>
    </source>
</evidence>
<dbReference type="AlphaFoldDB" id="A0A3N2Q417"/>
<protein>
    <submittedName>
        <fullName evidence="1">Uncharacterized protein</fullName>
    </submittedName>
</protein>
<keyword evidence="2" id="KW-1185">Reference proteome</keyword>
<name>A0A3N2Q417_SODAK</name>
<dbReference type="RefSeq" id="XP_028469309.1">
    <property type="nucleotide sequence ID" value="XM_028614013.1"/>
</dbReference>